<evidence type="ECO:0000256" key="4">
    <source>
        <dbReference type="ARBA" id="ARBA00023163"/>
    </source>
</evidence>
<dbReference type="SUPFAM" id="SSF46689">
    <property type="entry name" value="Homeodomain-like"/>
    <property type="match status" value="2"/>
</dbReference>
<dbReference type="InterPro" id="IPR001789">
    <property type="entry name" value="Sig_transdc_resp-reg_receiver"/>
</dbReference>
<evidence type="ECO:0000256" key="3">
    <source>
        <dbReference type="ARBA" id="ARBA00023125"/>
    </source>
</evidence>
<dbReference type="OrthoDB" id="9794370at2"/>
<dbReference type="CDD" id="cd17536">
    <property type="entry name" value="REC_YesN-like"/>
    <property type="match status" value="1"/>
</dbReference>
<dbReference type="EMBL" id="CP002109">
    <property type="protein sequence ID" value="ADL04312.1"/>
    <property type="molecule type" value="Genomic_DNA"/>
</dbReference>
<dbReference type="InterPro" id="IPR020449">
    <property type="entry name" value="Tscrpt_reg_AraC-type_HTH"/>
</dbReference>
<dbReference type="eggNOG" id="COG2207">
    <property type="taxonomic scope" value="Bacteria"/>
</dbReference>
<dbReference type="STRING" id="610130.Closa_1716"/>
<dbReference type="KEGG" id="csh:Closa_1716"/>
<dbReference type="InterPro" id="IPR009057">
    <property type="entry name" value="Homeodomain-like_sf"/>
</dbReference>
<name>D9QZ61_LACSW</name>
<dbReference type="SUPFAM" id="SSF52172">
    <property type="entry name" value="CheY-like"/>
    <property type="match status" value="1"/>
</dbReference>
<dbReference type="SMART" id="SM00448">
    <property type="entry name" value="REC"/>
    <property type="match status" value="1"/>
</dbReference>
<reference evidence="9" key="1">
    <citation type="submission" date="2010-07" db="EMBL/GenBank/DDBJ databases">
        <title>Complete sequence of Clostridium saccharolyticum WM1.</title>
        <authorList>
            <consortium name="US DOE Joint Genome Institute"/>
            <person name="Lucas S."/>
            <person name="Copeland A."/>
            <person name="Lapidus A."/>
            <person name="Cheng J.-F."/>
            <person name="Bruce D."/>
            <person name="Goodwin L."/>
            <person name="Pitluck S."/>
            <person name="Chertkov O."/>
            <person name="Detter J.C."/>
            <person name="Han C."/>
            <person name="Tapia R."/>
            <person name="Land M."/>
            <person name="Hauser L."/>
            <person name="Chang Y.-J."/>
            <person name="Jeffries C."/>
            <person name="Kyrpides N."/>
            <person name="Ivanova N."/>
            <person name="Mikhailova N."/>
            <person name="Mouttaki H."/>
            <person name="Lin L."/>
            <person name="Zhou J."/>
            <person name="Hemme C.L."/>
            <person name="Woyke T."/>
        </authorList>
    </citation>
    <scope>NUCLEOTIDE SEQUENCE [LARGE SCALE GENOMIC DNA]</scope>
    <source>
        <strain evidence="9">WM1</strain>
    </source>
</reference>
<feature type="domain" description="Response regulatory" evidence="8">
    <location>
        <begin position="3"/>
        <end position="120"/>
    </location>
</feature>
<dbReference type="SMART" id="SM00342">
    <property type="entry name" value="HTH_ARAC"/>
    <property type="match status" value="1"/>
</dbReference>
<keyword evidence="10" id="KW-1185">Reference proteome</keyword>
<keyword evidence="3" id="KW-0238">DNA-binding</keyword>
<protein>
    <recommendedName>
        <fullName evidence="1">Stage 0 sporulation protein A homolog</fullName>
    </recommendedName>
</protein>
<dbReference type="GO" id="GO:0000160">
    <property type="term" value="P:phosphorelay signal transduction system"/>
    <property type="evidence" value="ECO:0007669"/>
    <property type="project" value="InterPro"/>
</dbReference>
<dbReference type="InterPro" id="IPR011006">
    <property type="entry name" value="CheY-like_superfamily"/>
</dbReference>
<dbReference type="InterPro" id="IPR018060">
    <property type="entry name" value="HTH_AraC"/>
</dbReference>
<evidence type="ECO:0000313" key="10">
    <source>
        <dbReference type="Proteomes" id="UP000001662"/>
    </source>
</evidence>
<dbReference type="GO" id="GO:0043565">
    <property type="term" value="F:sequence-specific DNA binding"/>
    <property type="evidence" value="ECO:0007669"/>
    <property type="project" value="InterPro"/>
</dbReference>
<dbReference type="RefSeq" id="WP_013272402.1">
    <property type="nucleotide sequence ID" value="NC_014376.1"/>
</dbReference>
<keyword evidence="4" id="KW-0804">Transcription</keyword>
<keyword evidence="2" id="KW-0805">Transcription regulation</keyword>
<dbReference type="Pfam" id="PF00072">
    <property type="entry name" value="Response_reg"/>
    <property type="match status" value="1"/>
</dbReference>
<evidence type="ECO:0000256" key="6">
    <source>
        <dbReference type="PROSITE-ProRule" id="PRU00169"/>
    </source>
</evidence>
<feature type="domain" description="HTH araC/xylS-type" evidence="7">
    <location>
        <begin position="419"/>
        <end position="517"/>
    </location>
</feature>
<dbReference type="AlphaFoldDB" id="D9QZ61"/>
<dbReference type="PROSITE" id="PS50110">
    <property type="entry name" value="RESPONSE_REGULATORY"/>
    <property type="match status" value="1"/>
</dbReference>
<evidence type="ECO:0000256" key="5">
    <source>
        <dbReference type="ARBA" id="ARBA00024867"/>
    </source>
</evidence>
<dbReference type="Pfam" id="PF12833">
    <property type="entry name" value="HTH_18"/>
    <property type="match status" value="1"/>
</dbReference>
<keyword evidence="6" id="KW-0597">Phosphoprotein</keyword>
<evidence type="ECO:0000259" key="7">
    <source>
        <dbReference type="PROSITE" id="PS01124"/>
    </source>
</evidence>
<dbReference type="GO" id="GO:0003700">
    <property type="term" value="F:DNA-binding transcription factor activity"/>
    <property type="evidence" value="ECO:0007669"/>
    <property type="project" value="InterPro"/>
</dbReference>
<gene>
    <name evidence="9" type="ordered locus">Closa_1716</name>
</gene>
<feature type="modified residue" description="4-aspartylphosphate" evidence="6">
    <location>
        <position position="55"/>
    </location>
</feature>
<organism evidence="9 10">
    <name type="scientific">Lacrimispora saccharolytica (strain ATCC 35040 / DSM 2544 / NRCC 2533 / WM1)</name>
    <name type="common">Clostridium saccharolyticum</name>
    <dbReference type="NCBI Taxonomy" id="610130"/>
    <lineage>
        <taxon>Bacteria</taxon>
        <taxon>Bacillati</taxon>
        <taxon>Bacillota</taxon>
        <taxon>Clostridia</taxon>
        <taxon>Lachnospirales</taxon>
        <taxon>Lachnospiraceae</taxon>
        <taxon>Lacrimispora</taxon>
    </lineage>
</organism>
<dbReference type="Gene3D" id="1.10.10.60">
    <property type="entry name" value="Homeodomain-like"/>
    <property type="match status" value="2"/>
</dbReference>
<dbReference type="Gene3D" id="3.40.50.2300">
    <property type="match status" value="1"/>
</dbReference>
<dbReference type="PROSITE" id="PS01124">
    <property type="entry name" value="HTH_ARAC_FAMILY_2"/>
    <property type="match status" value="1"/>
</dbReference>
<dbReference type="PANTHER" id="PTHR43280:SF2">
    <property type="entry name" value="HTH-TYPE TRANSCRIPTIONAL REGULATOR EXSA"/>
    <property type="match status" value="1"/>
</dbReference>
<evidence type="ECO:0000259" key="8">
    <source>
        <dbReference type="PROSITE" id="PS50110"/>
    </source>
</evidence>
<dbReference type="HOGENOM" id="CLU_000445_5_0_9"/>
<dbReference type="PRINTS" id="PR00032">
    <property type="entry name" value="HTHARAC"/>
</dbReference>
<sequence>MRNVLIVDDDTIVRITLRSLINWEEKGYHIAADAIHGRQALDFIKDHPVDLVITDMKMPVMDGIGLLEELNRFKDMPAVLVLSGYDDFKLVRDAFRLGASDYLLKAGLTEETLVSMLKRMDEEVFQDQQGETGEEKKPVTAIPDSSLLGDMALGKRSLDESFFQQEYLVIQFEIEDFHKVSARFGEDFEEELIKPMIELAGQIPRVASRCIFGAVGPSRYVMLYRITDPGQYMDNSVSACRQLCNVWKHFMNLSVSVGISSPGNGSKDFLTRFEEAGERLRLKYLKGKAKICDPWEKDVVSFEEVRQTGLEYARLLKGLMVGDELSVWSEKKRLFSDLYKMELKAAKDVCLCIICNMAWQLSDNHDDITALFVEEINYYVKIGRLDGMRSLELWLNNFFRWIMDYNAHQTDRRQADMMIRAKRFIMDNYANPELTLGSVAGFVGLNEKYFSTRFTKEEGMTFSNYLTEVRIRKAGELMETTDLKIYEISQSVGYNSVEHFTRVFKKLCGVSPGGYRK</sequence>
<dbReference type="PANTHER" id="PTHR43280">
    <property type="entry name" value="ARAC-FAMILY TRANSCRIPTIONAL REGULATOR"/>
    <property type="match status" value="1"/>
</dbReference>
<accession>D9QZ61</accession>
<comment type="function">
    <text evidence="5">May play the central regulatory role in sporulation. It may be an element of the effector pathway responsible for the activation of sporulation genes in response to nutritional stress. Spo0A may act in concert with spo0H (a sigma factor) to control the expression of some genes that are critical to the sporulation process.</text>
</comment>
<proteinExistence type="predicted"/>
<dbReference type="PaxDb" id="610130-Closa_1716"/>
<evidence type="ECO:0000313" key="9">
    <source>
        <dbReference type="EMBL" id="ADL04312.1"/>
    </source>
</evidence>
<evidence type="ECO:0000256" key="1">
    <source>
        <dbReference type="ARBA" id="ARBA00018672"/>
    </source>
</evidence>
<evidence type="ECO:0000256" key="2">
    <source>
        <dbReference type="ARBA" id="ARBA00023015"/>
    </source>
</evidence>
<dbReference type="eggNOG" id="COG4753">
    <property type="taxonomic scope" value="Bacteria"/>
</dbReference>
<dbReference type="Proteomes" id="UP000001662">
    <property type="component" value="Chromosome"/>
</dbReference>